<dbReference type="AlphaFoldDB" id="A0A9P8S987"/>
<reference evidence="1 2" key="1">
    <citation type="submission" date="2020-07" db="EMBL/GenBank/DDBJ databases">
        <title>Metarhizium humberi genome.</title>
        <authorList>
            <person name="Lysoe E."/>
        </authorList>
    </citation>
    <scope>NUCLEOTIDE SEQUENCE [LARGE SCALE GENOMIC DNA]</scope>
    <source>
        <strain evidence="1 2">ESALQ1638</strain>
    </source>
</reference>
<dbReference type="Proteomes" id="UP000764110">
    <property type="component" value="Unassembled WGS sequence"/>
</dbReference>
<sequence length="179" mass="20513">MPSGEYKVLLLSPAIFLFCRHHYRLANHSNSFANSHITTTKEQNHPTTPESTQEQLHIMEWDHELKKFDSCYSNVTLKVKELLGDVMDGWEGHYDPDENRRKELAKTICNILEGEASKNKEAKQNKLSEAEMRGFVGELQDTFRNMIAAQKKNRPAGKISYDSVSRCIKTKKPSKDKGT</sequence>
<gene>
    <name evidence="1" type="ORF">MHUMG1_02914</name>
</gene>
<proteinExistence type="predicted"/>
<keyword evidence="2" id="KW-1185">Reference proteome</keyword>
<organism evidence="1 2">
    <name type="scientific">Metarhizium humberi</name>
    <dbReference type="NCBI Taxonomy" id="2596975"/>
    <lineage>
        <taxon>Eukaryota</taxon>
        <taxon>Fungi</taxon>
        <taxon>Dikarya</taxon>
        <taxon>Ascomycota</taxon>
        <taxon>Pezizomycotina</taxon>
        <taxon>Sordariomycetes</taxon>
        <taxon>Hypocreomycetidae</taxon>
        <taxon>Hypocreales</taxon>
        <taxon>Clavicipitaceae</taxon>
        <taxon>Metarhizium</taxon>
    </lineage>
</organism>
<comment type="caution">
    <text evidence="1">The sequence shown here is derived from an EMBL/GenBank/DDBJ whole genome shotgun (WGS) entry which is preliminary data.</text>
</comment>
<protein>
    <submittedName>
        <fullName evidence="1">Uncharacterized protein</fullName>
    </submittedName>
</protein>
<accession>A0A9P8S987</accession>
<name>A0A9P8S987_9HYPO</name>
<dbReference type="EMBL" id="JACEFI010000004">
    <property type="protein sequence ID" value="KAH0598802.1"/>
    <property type="molecule type" value="Genomic_DNA"/>
</dbReference>
<evidence type="ECO:0000313" key="2">
    <source>
        <dbReference type="Proteomes" id="UP000764110"/>
    </source>
</evidence>
<evidence type="ECO:0000313" key="1">
    <source>
        <dbReference type="EMBL" id="KAH0598802.1"/>
    </source>
</evidence>